<reference evidence="1 2" key="1">
    <citation type="journal article" date="2012" name="Genet. Mol. Biol.">
        <title>Analysis of 16S rRNA and mxaF genes revealing insights into Methylobacterium niche-specific plant association.</title>
        <authorList>
            <person name="Dourado M.N."/>
            <person name="Andreote F.D."/>
            <person name="Dini-Andreote F."/>
            <person name="Conti R."/>
            <person name="Araujo J.M."/>
            <person name="Araujo W.L."/>
        </authorList>
    </citation>
    <scope>NUCLEOTIDE SEQUENCE [LARGE SCALE GENOMIC DNA]</scope>
    <source>
        <strain evidence="1 2">TC3-10</strain>
    </source>
</reference>
<name>A0ABU7TRQ0_9HYPH</name>
<dbReference type="Proteomes" id="UP001355206">
    <property type="component" value="Unassembled WGS sequence"/>
</dbReference>
<proteinExistence type="predicted"/>
<comment type="caution">
    <text evidence="1">The sequence shown here is derived from an EMBL/GenBank/DDBJ whole genome shotgun (WGS) entry which is preliminary data.</text>
</comment>
<keyword evidence="2" id="KW-1185">Reference proteome</keyword>
<evidence type="ECO:0000313" key="2">
    <source>
        <dbReference type="Proteomes" id="UP001355206"/>
    </source>
</evidence>
<dbReference type="EMBL" id="MLCA01000009">
    <property type="protein sequence ID" value="MEE7492283.1"/>
    <property type="molecule type" value="Genomic_DNA"/>
</dbReference>
<dbReference type="RefSeq" id="WP_331302809.1">
    <property type="nucleotide sequence ID" value="NZ_MLCA01000009.1"/>
</dbReference>
<organism evidence="1 2">
    <name type="scientific">Methylobacterium oryzae</name>
    <dbReference type="NCBI Taxonomy" id="334852"/>
    <lineage>
        <taxon>Bacteria</taxon>
        <taxon>Pseudomonadati</taxon>
        <taxon>Pseudomonadota</taxon>
        <taxon>Alphaproteobacteria</taxon>
        <taxon>Hyphomicrobiales</taxon>
        <taxon>Methylobacteriaceae</taxon>
        <taxon>Methylobacterium</taxon>
    </lineage>
</organism>
<sequence length="620" mass="68136">MKLDATLRCLGADRVIWIDDHFNETPPLLAHMLVANLELTEACAFPEFARAFAEDTDDADPAGAIQAVLETLEQVRRDEMTEIFLRRQQEAEGVPTRELPTGIFERACALLGVHEDDRWSFQGYQAKLRTAHADGDGGIAYIVDLKDTDAVPGAGKRGLDVLRNLAGLKSKATAFILTHEATIAEEAQRETEYQADLRDLGVLSGVPICVVSKQRLADGDIENEEMEEVLRVAVKRAGLRKSVHEVLVRAEEEVKASFRGAAEALLRVTPEKLDDHVVERGYQEGVSELHVIERALTARMSQQIRTMFGHDPQVRLSIDRLRNLRAVPLRHISDAPDPDLTAFRKAEIWEGEELINAAFAPIACGDVFEIDTSEASTKTVSKRRFILIGQPCDLMLRPGKSRMPQTGILIPLKVKPSRDAPAARDGEADEGAVKSYPLPFTLDDEALVCDLREAAPVQLSILDLASFRADGFVRFERGQKAVTGLLPGQGEVFAAWASKANRIMPPEGEPATTFDEAARRNTQLTFAASAVFKHVAHGTYEPGTTTKANRVTTTTLDRLTWRLRRCGRVRMPYAGAILDRYVGSISRHAFDLDYMLDKRAAPTVVPHAPLAAAAEAGGGA</sequence>
<gene>
    <name evidence="1" type="ORF">MOTC310_18100</name>
</gene>
<protein>
    <submittedName>
        <fullName evidence="1">Uncharacterized protein</fullName>
    </submittedName>
</protein>
<accession>A0ABU7TRQ0</accession>
<evidence type="ECO:0000313" key="1">
    <source>
        <dbReference type="EMBL" id="MEE7492283.1"/>
    </source>
</evidence>